<reference evidence="12 13" key="1">
    <citation type="submission" date="2009-04" db="EMBL/GenBank/DDBJ databases">
        <authorList>
            <person name="Reysenbach A.-L."/>
            <person name="Heidelberg J.F."/>
            <person name="Nelson W.C."/>
        </authorList>
    </citation>
    <scope>NUCLEOTIDE SEQUENCE [LARGE SCALE GENOMIC DNA]</scope>
    <source>
        <strain evidence="12 13">SS-5</strain>
    </source>
</reference>
<dbReference type="AlphaFoldDB" id="C4FKD5"/>
<evidence type="ECO:0000259" key="11">
    <source>
        <dbReference type="PROSITE" id="PS52015"/>
    </source>
</evidence>
<dbReference type="GO" id="GO:0030288">
    <property type="term" value="C:outer membrane-bounded periplasmic space"/>
    <property type="evidence" value="ECO:0007669"/>
    <property type="project" value="InterPro"/>
</dbReference>
<organism evidence="12 13">
    <name type="scientific">Sulfurihydrogenibium yellowstonense SS-5</name>
    <dbReference type="NCBI Taxonomy" id="432331"/>
    <lineage>
        <taxon>Bacteria</taxon>
        <taxon>Pseudomonadati</taxon>
        <taxon>Aquificota</taxon>
        <taxon>Aquificia</taxon>
        <taxon>Aquificales</taxon>
        <taxon>Hydrogenothermaceae</taxon>
        <taxon>Sulfurihydrogenibium</taxon>
    </lineage>
</organism>
<dbReference type="EMBL" id="ABZS01000092">
    <property type="protein sequence ID" value="EEP60463.1"/>
    <property type="molecule type" value="Genomic_DNA"/>
</dbReference>
<comment type="similarity">
    <text evidence="2">Belongs to the TonB family.</text>
</comment>
<keyword evidence="6" id="KW-0812">Transmembrane</keyword>
<proteinExistence type="inferred from homology"/>
<dbReference type="PRINTS" id="PR01374">
    <property type="entry name" value="TONBPROTEIN"/>
</dbReference>
<dbReference type="InterPro" id="IPR037682">
    <property type="entry name" value="TonB_C"/>
</dbReference>
<comment type="caution">
    <text evidence="12">The sequence shown here is derived from an EMBL/GenBank/DDBJ whole genome shotgun (WGS) entry which is preliminary data.</text>
</comment>
<protein>
    <submittedName>
        <fullName evidence="12">Siderophore-mediated iron transport protein</fullName>
    </submittedName>
</protein>
<evidence type="ECO:0000256" key="10">
    <source>
        <dbReference type="SAM" id="MobiDB-lite"/>
    </source>
</evidence>
<feature type="domain" description="TonB C-terminal" evidence="11">
    <location>
        <begin position="185"/>
        <end position="275"/>
    </location>
</feature>
<dbReference type="PANTHER" id="PTHR33446:SF2">
    <property type="entry name" value="PROTEIN TONB"/>
    <property type="match status" value="1"/>
</dbReference>
<comment type="subcellular location">
    <subcellularLocation>
        <location evidence="1">Cell inner membrane</location>
        <topology evidence="1">Single-pass membrane protein</topology>
        <orientation evidence="1">Periplasmic side</orientation>
    </subcellularLocation>
</comment>
<keyword evidence="3" id="KW-0813">Transport</keyword>
<dbReference type="InterPro" id="IPR006260">
    <property type="entry name" value="TonB/TolA_C"/>
</dbReference>
<keyword evidence="5" id="KW-0997">Cell inner membrane</keyword>
<evidence type="ECO:0000256" key="8">
    <source>
        <dbReference type="ARBA" id="ARBA00022989"/>
    </source>
</evidence>
<dbReference type="RefSeq" id="WP_007547074.1">
    <property type="nucleotide sequence ID" value="NZ_ABZS01000092.1"/>
</dbReference>
<dbReference type="InterPro" id="IPR003538">
    <property type="entry name" value="TonB"/>
</dbReference>
<evidence type="ECO:0000313" key="13">
    <source>
        <dbReference type="Proteomes" id="UP000005540"/>
    </source>
</evidence>
<evidence type="ECO:0000256" key="6">
    <source>
        <dbReference type="ARBA" id="ARBA00022692"/>
    </source>
</evidence>
<sequence>MNFKKERLLVISLALSLLIHALLFSSFLLLKPKPKEEKEKIITVSLDEDFKKEFKPPVEEKKIIQKNEALPKTKPSPKVEEKKIVQQKETLPPPQPAPKPQLEKPIVKPESETPKQEAQKPEEKQNTQQPTQQNPPQTQPTQQTQPAVTQTPKTEPTPIDLSKGRPDQFKQPEKKEEDIDGYLKELIRYLNQQARERDLYPPIAKRLKIEGQVIVRVTINEDGTIDENSIKIVDSSGYNVLDKGAIEILKKLQPYKKPPKRITVEIPIVFQIIYM</sequence>
<feature type="compositionally biased region" description="Basic and acidic residues" evidence="10">
    <location>
        <begin position="65"/>
        <end position="86"/>
    </location>
</feature>
<dbReference type="Gene3D" id="3.30.1150.10">
    <property type="match status" value="1"/>
</dbReference>
<evidence type="ECO:0000313" key="12">
    <source>
        <dbReference type="EMBL" id="EEP60463.1"/>
    </source>
</evidence>
<keyword evidence="4" id="KW-1003">Cell membrane</keyword>
<dbReference type="NCBIfam" id="TIGR01352">
    <property type="entry name" value="tonB_Cterm"/>
    <property type="match status" value="1"/>
</dbReference>
<dbReference type="GO" id="GO:0031992">
    <property type="term" value="F:energy transducer activity"/>
    <property type="evidence" value="ECO:0007669"/>
    <property type="project" value="InterPro"/>
</dbReference>
<evidence type="ECO:0000256" key="4">
    <source>
        <dbReference type="ARBA" id="ARBA00022475"/>
    </source>
</evidence>
<evidence type="ECO:0000256" key="7">
    <source>
        <dbReference type="ARBA" id="ARBA00022927"/>
    </source>
</evidence>
<dbReference type="GO" id="GO:0015891">
    <property type="term" value="P:siderophore transport"/>
    <property type="evidence" value="ECO:0007669"/>
    <property type="project" value="InterPro"/>
</dbReference>
<dbReference type="GO" id="GO:0098797">
    <property type="term" value="C:plasma membrane protein complex"/>
    <property type="evidence" value="ECO:0007669"/>
    <property type="project" value="TreeGrafter"/>
</dbReference>
<accession>C4FKD5</accession>
<evidence type="ECO:0000256" key="1">
    <source>
        <dbReference type="ARBA" id="ARBA00004383"/>
    </source>
</evidence>
<dbReference type="GO" id="GO:0055085">
    <property type="term" value="P:transmembrane transport"/>
    <property type="evidence" value="ECO:0007669"/>
    <property type="project" value="InterPro"/>
</dbReference>
<dbReference type="Pfam" id="PF03544">
    <property type="entry name" value="TonB_C"/>
    <property type="match status" value="1"/>
</dbReference>
<dbReference type="PROSITE" id="PS52015">
    <property type="entry name" value="TONB_CTD"/>
    <property type="match status" value="1"/>
</dbReference>
<dbReference type="Proteomes" id="UP000005540">
    <property type="component" value="Unassembled WGS sequence"/>
</dbReference>
<keyword evidence="13" id="KW-1185">Reference proteome</keyword>
<dbReference type="PANTHER" id="PTHR33446">
    <property type="entry name" value="PROTEIN TONB-RELATED"/>
    <property type="match status" value="1"/>
</dbReference>
<keyword evidence="8" id="KW-1133">Transmembrane helix</keyword>
<name>C4FKD5_9AQUI</name>
<dbReference type="GO" id="GO:0015031">
    <property type="term" value="P:protein transport"/>
    <property type="evidence" value="ECO:0007669"/>
    <property type="project" value="UniProtKB-KW"/>
</dbReference>
<feature type="compositionally biased region" description="Low complexity" evidence="10">
    <location>
        <begin position="126"/>
        <end position="152"/>
    </location>
</feature>
<evidence type="ECO:0000256" key="3">
    <source>
        <dbReference type="ARBA" id="ARBA00022448"/>
    </source>
</evidence>
<feature type="region of interest" description="Disordered" evidence="10">
    <location>
        <begin position="65"/>
        <end position="177"/>
    </location>
</feature>
<keyword evidence="9" id="KW-0472">Membrane</keyword>
<evidence type="ECO:0000256" key="5">
    <source>
        <dbReference type="ARBA" id="ARBA00022519"/>
    </source>
</evidence>
<dbReference type="OrthoDB" id="5334999at2"/>
<evidence type="ECO:0000256" key="9">
    <source>
        <dbReference type="ARBA" id="ARBA00023136"/>
    </source>
</evidence>
<evidence type="ECO:0000256" key="2">
    <source>
        <dbReference type="ARBA" id="ARBA00006555"/>
    </source>
</evidence>
<dbReference type="SUPFAM" id="SSF74653">
    <property type="entry name" value="TolA/TonB C-terminal domain"/>
    <property type="match status" value="1"/>
</dbReference>
<feature type="compositionally biased region" description="Basic and acidic residues" evidence="10">
    <location>
        <begin position="101"/>
        <end position="125"/>
    </location>
</feature>
<dbReference type="InterPro" id="IPR051045">
    <property type="entry name" value="TonB-dependent_transducer"/>
</dbReference>
<keyword evidence="7" id="KW-0653">Protein transport</keyword>
<gene>
    <name evidence="12" type="ORF">SULYE_1035</name>
</gene>
<feature type="compositionally biased region" description="Basic and acidic residues" evidence="10">
    <location>
        <begin position="162"/>
        <end position="177"/>
    </location>
</feature>